<evidence type="ECO:0000256" key="1">
    <source>
        <dbReference type="SAM" id="Phobius"/>
    </source>
</evidence>
<evidence type="ECO:0000313" key="3">
    <source>
        <dbReference type="Proteomes" id="UP000199656"/>
    </source>
</evidence>
<organism evidence="2 3">
    <name type="scientific">Chitinophaga terrae</name>
    <name type="common">ex Kim and Jung 2007</name>
    <dbReference type="NCBI Taxonomy" id="408074"/>
    <lineage>
        <taxon>Bacteria</taxon>
        <taxon>Pseudomonadati</taxon>
        <taxon>Bacteroidota</taxon>
        <taxon>Chitinophagia</taxon>
        <taxon>Chitinophagales</taxon>
        <taxon>Chitinophagaceae</taxon>
        <taxon>Chitinophaga</taxon>
    </lineage>
</organism>
<proteinExistence type="predicted"/>
<dbReference type="Proteomes" id="UP000199656">
    <property type="component" value="Unassembled WGS sequence"/>
</dbReference>
<dbReference type="AlphaFoldDB" id="A0A1H4GHT5"/>
<evidence type="ECO:0000313" key="2">
    <source>
        <dbReference type="EMBL" id="SEB08841.1"/>
    </source>
</evidence>
<dbReference type="RefSeq" id="WP_089765845.1">
    <property type="nucleotide sequence ID" value="NZ_BKAT01000063.1"/>
</dbReference>
<keyword evidence="1" id="KW-0812">Transmembrane</keyword>
<feature type="transmembrane region" description="Helical" evidence="1">
    <location>
        <begin position="56"/>
        <end position="73"/>
    </location>
</feature>
<sequence>MDNLPELKAQLFEVHMRDKKQAMQAFLIVEVTSLLIFALVGYVLLAGRHGAVPPPVFWVLLMLPAGAAIPYLIRLNEIAKRPYRIVELIELLDRGEVICQLINYTDYKIFIPLRSVRLKFFPMEYVQIVLSDHPSLFKLPVSAENVESIKTLLSRPVARRYGIGGTTIHWSAN</sequence>
<protein>
    <submittedName>
        <fullName evidence="2">Uncharacterized protein</fullName>
    </submittedName>
</protein>
<dbReference type="EMBL" id="FNRL01000040">
    <property type="protein sequence ID" value="SEB08841.1"/>
    <property type="molecule type" value="Genomic_DNA"/>
</dbReference>
<name>A0A1H4GHT5_9BACT</name>
<keyword evidence="1" id="KW-1133">Transmembrane helix</keyword>
<accession>A0A1H4GHT5</accession>
<keyword evidence="3" id="KW-1185">Reference proteome</keyword>
<keyword evidence="1" id="KW-0472">Membrane</keyword>
<dbReference type="OrthoDB" id="664446at2"/>
<feature type="transmembrane region" description="Helical" evidence="1">
    <location>
        <begin position="25"/>
        <end position="44"/>
    </location>
</feature>
<dbReference type="STRING" id="408074.SAMN05660909_05340"/>
<gene>
    <name evidence="2" type="ORF">SAMN05660909_05340</name>
</gene>
<reference evidence="3" key="1">
    <citation type="submission" date="2016-10" db="EMBL/GenBank/DDBJ databases">
        <authorList>
            <person name="Varghese N."/>
            <person name="Submissions S."/>
        </authorList>
    </citation>
    <scope>NUCLEOTIDE SEQUENCE [LARGE SCALE GENOMIC DNA]</scope>
    <source>
        <strain evidence="3">DSM 23920</strain>
    </source>
</reference>